<accession>A0A1G6BHH4</accession>
<name>A0A1G6BHH4_9GAMM</name>
<reference evidence="3" key="1">
    <citation type="submission" date="2016-10" db="EMBL/GenBank/DDBJ databases">
        <authorList>
            <person name="Varghese N."/>
            <person name="Submissions S."/>
        </authorList>
    </citation>
    <scope>NUCLEOTIDE SEQUENCE [LARGE SCALE GENOMIC DNA]</scope>
    <source>
        <strain evidence="3">CGMCC 1.10824</strain>
    </source>
</reference>
<sequence length="100" mass="11426">MENADVSGSENVQTKQIKQVQAPKSYLRRKLSLYNGTEKLSDLGVPSHESNRAVVRRALQELRSSPIVTHVVFRDRKGREWKISRATSLIERLKIQLLAN</sequence>
<organism evidence="2 3">
    <name type="scientific">Pseudidiomarina indica</name>
    <dbReference type="NCBI Taxonomy" id="1159017"/>
    <lineage>
        <taxon>Bacteria</taxon>
        <taxon>Pseudomonadati</taxon>
        <taxon>Pseudomonadota</taxon>
        <taxon>Gammaproteobacteria</taxon>
        <taxon>Alteromonadales</taxon>
        <taxon>Idiomarinaceae</taxon>
        <taxon>Pseudidiomarina</taxon>
    </lineage>
</organism>
<evidence type="ECO:0000313" key="3">
    <source>
        <dbReference type="Proteomes" id="UP000199626"/>
    </source>
</evidence>
<evidence type="ECO:0000256" key="1">
    <source>
        <dbReference type="SAM" id="MobiDB-lite"/>
    </source>
</evidence>
<dbReference type="STRING" id="1159017.SAMN02927930_00804"/>
<keyword evidence="3" id="KW-1185">Reference proteome</keyword>
<gene>
    <name evidence="2" type="ORF">SAMN02927930_00804</name>
</gene>
<dbReference type="Proteomes" id="UP000199626">
    <property type="component" value="Unassembled WGS sequence"/>
</dbReference>
<dbReference type="EMBL" id="FMXN01000003">
    <property type="protein sequence ID" value="SDB20046.1"/>
    <property type="molecule type" value="Genomic_DNA"/>
</dbReference>
<feature type="compositionally biased region" description="Polar residues" evidence="1">
    <location>
        <begin position="1"/>
        <end position="19"/>
    </location>
</feature>
<proteinExistence type="predicted"/>
<evidence type="ECO:0000313" key="2">
    <source>
        <dbReference type="EMBL" id="SDB20046.1"/>
    </source>
</evidence>
<feature type="region of interest" description="Disordered" evidence="1">
    <location>
        <begin position="1"/>
        <end position="21"/>
    </location>
</feature>
<dbReference type="AlphaFoldDB" id="A0A1G6BHH4"/>
<protein>
    <submittedName>
        <fullName evidence="2">Uncharacterized protein</fullName>
    </submittedName>
</protein>